<dbReference type="Proteomes" id="UP001497497">
    <property type="component" value="Unassembled WGS sequence"/>
</dbReference>
<comment type="caution">
    <text evidence="1">The sequence shown here is derived from an EMBL/GenBank/DDBJ whole genome shotgun (WGS) entry which is preliminary data.</text>
</comment>
<accession>A0AAV2H0K5</accession>
<organism evidence="1 2">
    <name type="scientific">Lymnaea stagnalis</name>
    <name type="common">Great pond snail</name>
    <name type="synonym">Helix stagnalis</name>
    <dbReference type="NCBI Taxonomy" id="6523"/>
    <lineage>
        <taxon>Eukaryota</taxon>
        <taxon>Metazoa</taxon>
        <taxon>Spiralia</taxon>
        <taxon>Lophotrochozoa</taxon>
        <taxon>Mollusca</taxon>
        <taxon>Gastropoda</taxon>
        <taxon>Heterobranchia</taxon>
        <taxon>Euthyneura</taxon>
        <taxon>Panpulmonata</taxon>
        <taxon>Hygrophila</taxon>
        <taxon>Lymnaeoidea</taxon>
        <taxon>Lymnaeidae</taxon>
        <taxon>Lymnaea</taxon>
    </lineage>
</organism>
<proteinExistence type="predicted"/>
<dbReference type="EMBL" id="CAXITT010000013">
    <property type="protein sequence ID" value="CAL1527202.1"/>
    <property type="molecule type" value="Genomic_DNA"/>
</dbReference>
<keyword evidence="2" id="KW-1185">Reference proteome</keyword>
<sequence length="95" mass="10868">MPLSDRTIRPVWLGRRPLSEEEKSEEIVQIAVCQNAVLGALVQLASLVRHADDIFCDLAEECQKVFEKTESIGYRLENVDRIVKQLDSTEVKIRK</sequence>
<dbReference type="Gene3D" id="1.20.5.340">
    <property type="match status" value="1"/>
</dbReference>
<protein>
    <submittedName>
        <fullName evidence="1">Uncharacterized protein</fullName>
    </submittedName>
</protein>
<dbReference type="AlphaFoldDB" id="A0AAV2H0K5"/>
<reference evidence="1 2" key="1">
    <citation type="submission" date="2024-04" db="EMBL/GenBank/DDBJ databases">
        <authorList>
            <consortium name="Genoscope - CEA"/>
            <person name="William W."/>
        </authorList>
    </citation>
    <scope>NUCLEOTIDE SEQUENCE [LARGE SCALE GENOMIC DNA]</scope>
</reference>
<evidence type="ECO:0000313" key="1">
    <source>
        <dbReference type="EMBL" id="CAL1527202.1"/>
    </source>
</evidence>
<gene>
    <name evidence="1" type="ORF">GSLYS_00001379001</name>
</gene>
<name>A0AAV2H0K5_LYMST</name>
<evidence type="ECO:0000313" key="2">
    <source>
        <dbReference type="Proteomes" id="UP001497497"/>
    </source>
</evidence>